<dbReference type="EMBL" id="JAINUF010000023">
    <property type="protein sequence ID" value="KAJ8333559.1"/>
    <property type="molecule type" value="Genomic_DNA"/>
</dbReference>
<dbReference type="Pfam" id="PF03473">
    <property type="entry name" value="MOSC"/>
    <property type="match status" value="1"/>
</dbReference>
<evidence type="ECO:0000313" key="2">
    <source>
        <dbReference type="EMBL" id="KAJ8333559.1"/>
    </source>
</evidence>
<dbReference type="GO" id="GO:0030151">
    <property type="term" value="F:molybdenum ion binding"/>
    <property type="evidence" value="ECO:0007669"/>
    <property type="project" value="InterPro"/>
</dbReference>
<evidence type="ECO:0000313" key="3">
    <source>
        <dbReference type="Proteomes" id="UP001152622"/>
    </source>
</evidence>
<dbReference type="SUPFAM" id="SSF141673">
    <property type="entry name" value="MOSC N-terminal domain-like"/>
    <property type="match status" value="1"/>
</dbReference>
<organism evidence="2 3">
    <name type="scientific">Synaphobranchus kaupii</name>
    <name type="common">Kaup's arrowtooth eel</name>
    <dbReference type="NCBI Taxonomy" id="118154"/>
    <lineage>
        <taxon>Eukaryota</taxon>
        <taxon>Metazoa</taxon>
        <taxon>Chordata</taxon>
        <taxon>Craniata</taxon>
        <taxon>Vertebrata</taxon>
        <taxon>Euteleostomi</taxon>
        <taxon>Actinopterygii</taxon>
        <taxon>Neopterygii</taxon>
        <taxon>Teleostei</taxon>
        <taxon>Anguilliformes</taxon>
        <taxon>Synaphobranchidae</taxon>
        <taxon>Synaphobranchus</taxon>
    </lineage>
</organism>
<comment type="caution">
    <text evidence="2">The sequence shown here is derived from an EMBL/GenBank/DDBJ whole genome shotgun (WGS) entry which is preliminary data.</text>
</comment>
<dbReference type="InterPro" id="IPR011037">
    <property type="entry name" value="Pyrv_Knase-like_insert_dom_sf"/>
</dbReference>
<name>A0A9Q1E792_SYNKA</name>
<dbReference type="OrthoDB" id="420046at2759"/>
<reference evidence="2" key="1">
    <citation type="journal article" date="2023" name="Science">
        <title>Genome structures resolve the early diversification of teleost fishes.</title>
        <authorList>
            <person name="Parey E."/>
            <person name="Louis A."/>
            <person name="Montfort J."/>
            <person name="Bouchez O."/>
            <person name="Roques C."/>
            <person name="Iampietro C."/>
            <person name="Lluch J."/>
            <person name="Castinel A."/>
            <person name="Donnadieu C."/>
            <person name="Desvignes T."/>
            <person name="Floi Bucao C."/>
            <person name="Jouanno E."/>
            <person name="Wen M."/>
            <person name="Mejri S."/>
            <person name="Dirks R."/>
            <person name="Jansen H."/>
            <person name="Henkel C."/>
            <person name="Chen W.J."/>
            <person name="Zahm M."/>
            <person name="Cabau C."/>
            <person name="Klopp C."/>
            <person name="Thompson A.W."/>
            <person name="Robinson-Rechavi M."/>
            <person name="Braasch I."/>
            <person name="Lecointre G."/>
            <person name="Bobe J."/>
            <person name="Postlethwait J.H."/>
            <person name="Berthelot C."/>
            <person name="Roest Crollius H."/>
            <person name="Guiguen Y."/>
        </authorList>
    </citation>
    <scope>NUCLEOTIDE SEQUENCE</scope>
    <source>
        <strain evidence="2">WJC10195</strain>
    </source>
</reference>
<dbReference type="PROSITE" id="PS51340">
    <property type="entry name" value="MOSC"/>
    <property type="match status" value="1"/>
</dbReference>
<keyword evidence="3" id="KW-1185">Reference proteome</keyword>
<accession>A0A9Q1E792</accession>
<dbReference type="Proteomes" id="UP001152622">
    <property type="component" value="Chromosome 23"/>
</dbReference>
<proteinExistence type="predicted"/>
<dbReference type="AlphaFoldDB" id="A0A9Q1E792"/>
<dbReference type="InterPro" id="IPR005302">
    <property type="entry name" value="MoCF_Sase_C"/>
</dbReference>
<feature type="domain" description="MOSC" evidence="1">
    <location>
        <begin position="55"/>
        <end position="212"/>
    </location>
</feature>
<sequence>MNPIFVPLEGSSEQYRAEPMCQSKVCGDWVHTVDCGDRVGAWLSEFLGKPCRLIRQSPDFNRGRRRGHNTGGSGVSLSLVNEAQYLMINKASIDLLQEHIIHRNRSGSHQQFDIQQLINRFRANLVIWGKEPFEEDEWTSLKIGNTLFKVAGQCGRCQMIGIDQSTAARNQEPLQSLATCRNGKVTFGMYLIHNSQETSSSVLTVGSPVIPETSAARQKMNDTP</sequence>
<dbReference type="GO" id="GO:0003824">
    <property type="term" value="F:catalytic activity"/>
    <property type="evidence" value="ECO:0007669"/>
    <property type="project" value="InterPro"/>
</dbReference>
<dbReference type="SUPFAM" id="SSF50800">
    <property type="entry name" value="PK beta-barrel domain-like"/>
    <property type="match status" value="1"/>
</dbReference>
<evidence type="ECO:0000259" key="1">
    <source>
        <dbReference type="PROSITE" id="PS51340"/>
    </source>
</evidence>
<dbReference type="GO" id="GO:0030170">
    <property type="term" value="F:pyridoxal phosphate binding"/>
    <property type="evidence" value="ECO:0007669"/>
    <property type="project" value="InterPro"/>
</dbReference>
<protein>
    <recommendedName>
        <fullName evidence="1">MOSC domain-containing protein</fullName>
    </recommendedName>
</protein>
<gene>
    <name evidence="2" type="ORF">SKAU_G00415670</name>
</gene>